<evidence type="ECO:0000259" key="2">
    <source>
        <dbReference type="Pfam" id="PF13011"/>
    </source>
</evidence>
<name>A0A7X0D5B5_9ACTN</name>
<dbReference type="EMBL" id="JACHDS010000001">
    <property type="protein sequence ID" value="MBB6170959.1"/>
    <property type="molecule type" value="Genomic_DNA"/>
</dbReference>
<keyword evidence="4" id="KW-1185">Reference proteome</keyword>
<evidence type="ECO:0000313" key="3">
    <source>
        <dbReference type="EMBL" id="MBB6170959.1"/>
    </source>
</evidence>
<organism evidence="3 4">
    <name type="scientific">Nocardiopsis mwathae</name>
    <dbReference type="NCBI Taxonomy" id="1472723"/>
    <lineage>
        <taxon>Bacteria</taxon>
        <taxon>Bacillati</taxon>
        <taxon>Actinomycetota</taxon>
        <taxon>Actinomycetes</taxon>
        <taxon>Streptosporangiales</taxon>
        <taxon>Nocardiopsidaceae</taxon>
        <taxon>Nocardiopsis</taxon>
    </lineage>
</organism>
<comment type="caution">
    <text evidence="3">The sequence shown here is derived from an EMBL/GenBank/DDBJ whole genome shotgun (WGS) entry which is preliminary data.</text>
</comment>
<proteinExistence type="predicted"/>
<dbReference type="AlphaFoldDB" id="A0A7X0D5B5"/>
<dbReference type="InterPro" id="IPR024967">
    <property type="entry name" value="DNA-bd_IS481-type"/>
</dbReference>
<feature type="domain" description="DNA-binding" evidence="2">
    <location>
        <begin position="5"/>
        <end position="78"/>
    </location>
</feature>
<reference evidence="3 4" key="1">
    <citation type="submission" date="2020-08" db="EMBL/GenBank/DDBJ databases">
        <title>Sequencing the genomes of 1000 actinobacteria strains.</title>
        <authorList>
            <person name="Klenk H.-P."/>
        </authorList>
    </citation>
    <scope>NUCLEOTIDE SEQUENCE [LARGE SCALE GENOMIC DNA]</scope>
    <source>
        <strain evidence="3 4">DSM 46659</strain>
    </source>
</reference>
<dbReference type="Proteomes" id="UP000546642">
    <property type="component" value="Unassembled WGS sequence"/>
</dbReference>
<accession>A0A7X0D5B5</accession>
<dbReference type="InterPro" id="IPR009057">
    <property type="entry name" value="Homeodomain-like_sf"/>
</dbReference>
<gene>
    <name evidence="3" type="ORF">HNR23_001019</name>
</gene>
<feature type="compositionally biased region" description="Low complexity" evidence="1">
    <location>
        <begin position="62"/>
        <end position="82"/>
    </location>
</feature>
<sequence>MAHTTHANAKLAPAGRLALARCIVEDGWPLRRAAERFQVSPTTAQRWSDRSRTLGQAGMTDASSRPARSPRSAAGRRGAPLAAERYGDASSCLMSVGDRRARPACSDTRPWWPK</sequence>
<feature type="region of interest" description="Disordered" evidence="1">
    <location>
        <begin position="41"/>
        <end position="82"/>
    </location>
</feature>
<evidence type="ECO:0000256" key="1">
    <source>
        <dbReference type="SAM" id="MobiDB-lite"/>
    </source>
</evidence>
<evidence type="ECO:0000313" key="4">
    <source>
        <dbReference type="Proteomes" id="UP000546642"/>
    </source>
</evidence>
<dbReference type="SUPFAM" id="SSF46689">
    <property type="entry name" value="Homeodomain-like"/>
    <property type="match status" value="1"/>
</dbReference>
<protein>
    <recommendedName>
        <fullName evidence="2">DNA-binding domain-containing protein</fullName>
    </recommendedName>
</protein>
<dbReference type="Pfam" id="PF13011">
    <property type="entry name" value="LZ_Tnp_IS481"/>
    <property type="match status" value="1"/>
</dbReference>